<evidence type="ECO:0000313" key="1">
    <source>
        <dbReference type="EMBL" id="WAZ20017.1"/>
    </source>
</evidence>
<sequence>MTGLLLHFGATMTCAHPPGLATLPAPTQQRVLVLAQPVATTADTFLVTGCGLATTGAVPCATIRWTKPAARVFVNGVPALLQPAPPPSPGAGLSTSSPPAPPLVQAMQIRVWGM</sequence>
<protein>
    <recommendedName>
        <fullName evidence="3">Ig-like domain-containing protein</fullName>
    </recommendedName>
</protein>
<dbReference type="RefSeq" id="WP_269657708.1">
    <property type="nucleotide sequence ID" value="NZ_CP114413.1"/>
</dbReference>
<organism evidence="1 2">
    <name type="scientific">Streptomyces cinnabarinus</name>
    <dbReference type="NCBI Taxonomy" id="67287"/>
    <lineage>
        <taxon>Bacteria</taxon>
        <taxon>Bacillati</taxon>
        <taxon>Actinomycetota</taxon>
        <taxon>Actinomycetes</taxon>
        <taxon>Kitasatosporales</taxon>
        <taxon>Streptomycetaceae</taxon>
        <taxon>Streptomyces</taxon>
    </lineage>
</organism>
<proteinExistence type="predicted"/>
<reference evidence="1" key="1">
    <citation type="submission" date="2022-12" db="EMBL/GenBank/DDBJ databases">
        <authorList>
            <person name="Ruckert C."/>
            <person name="Busche T."/>
            <person name="Kalinowski J."/>
            <person name="Wittmann C."/>
        </authorList>
    </citation>
    <scope>NUCLEOTIDE SEQUENCE</scope>
    <source>
        <strain evidence="1">DSM 40467</strain>
    </source>
</reference>
<keyword evidence="2" id="KW-1185">Reference proteome</keyword>
<evidence type="ECO:0000313" key="2">
    <source>
        <dbReference type="Proteomes" id="UP001164439"/>
    </source>
</evidence>
<name>A0ABY7KA64_9ACTN</name>
<dbReference type="EMBL" id="CP114413">
    <property type="protein sequence ID" value="WAZ20017.1"/>
    <property type="molecule type" value="Genomic_DNA"/>
</dbReference>
<dbReference type="Proteomes" id="UP001164439">
    <property type="component" value="Chromosome"/>
</dbReference>
<accession>A0ABY7KA64</accession>
<gene>
    <name evidence="1" type="ORF">STRCI_001107</name>
</gene>
<evidence type="ECO:0008006" key="3">
    <source>
        <dbReference type="Google" id="ProtNLM"/>
    </source>
</evidence>